<dbReference type="Proteomes" id="UP000008076">
    <property type="component" value="Unassembled WGS sequence"/>
</dbReference>
<feature type="chain" id="PRO_5002747847" evidence="1">
    <location>
        <begin position="17"/>
        <end position="128"/>
    </location>
</feature>
<sequence length="128" mass="15024">MKHLLIYIYLLTFVSAKNTCINDKCKEANLVVNEQNLEKESDEYWEDIIEILKGILGDNYVYIMSDGDSPKEVFEKFVQFINNNWITRQIKRVFETSIEFKGLLTDFYNACQTGIKMSKEADKDKMKS</sequence>
<accession>B0EQE7</accession>
<evidence type="ECO:0000256" key="1">
    <source>
        <dbReference type="SAM" id="SignalP"/>
    </source>
</evidence>
<proteinExistence type="predicted"/>
<gene>
    <name evidence="2" type="ORF">EDI_323420</name>
</gene>
<dbReference type="KEGG" id="edi:EDI_323420"/>
<evidence type="ECO:0000313" key="3">
    <source>
        <dbReference type="Proteomes" id="UP000008076"/>
    </source>
</evidence>
<feature type="non-terminal residue" evidence="2">
    <location>
        <position position="128"/>
    </location>
</feature>
<dbReference type="EMBL" id="DS550374">
    <property type="protein sequence ID" value="EDR23247.1"/>
    <property type="molecule type" value="Genomic_DNA"/>
</dbReference>
<keyword evidence="3" id="KW-1185">Reference proteome</keyword>
<dbReference type="AlphaFoldDB" id="B0EQE7"/>
<evidence type="ECO:0000313" key="2">
    <source>
        <dbReference type="EMBL" id="EDR23247.1"/>
    </source>
</evidence>
<dbReference type="RefSeq" id="XP_001740341.1">
    <property type="nucleotide sequence ID" value="XM_001740289.1"/>
</dbReference>
<feature type="signal peptide" evidence="1">
    <location>
        <begin position="1"/>
        <end position="16"/>
    </location>
</feature>
<name>B0EQE7_ENTDS</name>
<keyword evidence="1" id="KW-0732">Signal</keyword>
<protein>
    <submittedName>
        <fullName evidence="2">Uncharacterized protein</fullName>
    </submittedName>
</protein>
<dbReference type="OrthoDB" id="31624at2759"/>
<dbReference type="GeneID" id="5885510"/>
<organism evidence="3">
    <name type="scientific">Entamoeba dispar (strain ATCC PRA-260 / SAW760)</name>
    <dbReference type="NCBI Taxonomy" id="370354"/>
    <lineage>
        <taxon>Eukaryota</taxon>
        <taxon>Amoebozoa</taxon>
        <taxon>Evosea</taxon>
        <taxon>Archamoebae</taxon>
        <taxon>Mastigamoebida</taxon>
        <taxon>Entamoebidae</taxon>
        <taxon>Entamoeba</taxon>
    </lineage>
</organism>
<reference evidence="3" key="1">
    <citation type="submission" date="2007-12" db="EMBL/GenBank/DDBJ databases">
        <title>Annotation of Entamoeba dispar SAW760.</title>
        <authorList>
            <person name="Lorenzi H."/>
            <person name="Inman J."/>
            <person name="Schobel S."/>
            <person name="Amedeo P."/>
            <person name="Caler E."/>
        </authorList>
    </citation>
    <scope>NUCLEOTIDE SEQUENCE [LARGE SCALE GENOMIC DNA]</scope>
    <source>
        <strain evidence="3">ATCC PRA-260 / SAW760</strain>
    </source>
</reference>